<evidence type="ECO:0000313" key="9">
    <source>
        <dbReference type="Proteomes" id="UP000233556"/>
    </source>
</evidence>
<dbReference type="GO" id="GO:0032259">
    <property type="term" value="P:methylation"/>
    <property type="evidence" value="ECO:0007669"/>
    <property type="project" value="UniProtKB-KW"/>
</dbReference>
<evidence type="ECO:0000256" key="5">
    <source>
        <dbReference type="ARBA" id="ARBA00023242"/>
    </source>
</evidence>
<dbReference type="Pfam" id="PF17907">
    <property type="entry name" value="AWS"/>
    <property type="match status" value="1"/>
</dbReference>
<keyword evidence="4" id="KW-0949">S-adenosyl-L-methionine</keyword>
<dbReference type="AlphaFoldDB" id="A0A2I0T9R4"/>
<reference evidence="9" key="1">
    <citation type="submission" date="2017-11" db="EMBL/GenBank/DDBJ databases">
        <authorList>
            <person name="Lima N.C."/>
            <person name="Parody-Merino A.M."/>
            <person name="Battley P.F."/>
            <person name="Fidler A.E."/>
            <person name="Prosdocimi F."/>
        </authorList>
    </citation>
    <scope>NUCLEOTIDE SEQUENCE [LARGE SCALE GENOMIC DNA]</scope>
</reference>
<evidence type="ECO:0000256" key="3">
    <source>
        <dbReference type="ARBA" id="ARBA00022679"/>
    </source>
</evidence>
<accession>A0A2I0T9R4</accession>
<dbReference type="InterPro" id="IPR006560">
    <property type="entry name" value="AWS_dom"/>
</dbReference>
<gene>
    <name evidence="8" type="ORF">llap_19168</name>
</gene>
<dbReference type="SMART" id="SM00317">
    <property type="entry name" value="SET"/>
    <property type="match status" value="1"/>
</dbReference>
<dbReference type="Pfam" id="PF00856">
    <property type="entry name" value="SET"/>
    <property type="match status" value="1"/>
</dbReference>
<keyword evidence="9" id="KW-1185">Reference proteome</keyword>
<keyword evidence="5" id="KW-0539">Nucleus</keyword>
<dbReference type="Gene3D" id="2.170.270.10">
    <property type="entry name" value="SET domain"/>
    <property type="match status" value="1"/>
</dbReference>
<evidence type="ECO:0000313" key="8">
    <source>
        <dbReference type="EMBL" id="PKU30528.1"/>
    </source>
</evidence>
<evidence type="ECO:0000259" key="6">
    <source>
        <dbReference type="PROSITE" id="PS50280"/>
    </source>
</evidence>
<comment type="subcellular location">
    <subcellularLocation>
        <location evidence="1">Nucleus</location>
    </subcellularLocation>
</comment>
<dbReference type="InterPro" id="IPR001214">
    <property type="entry name" value="SET_dom"/>
</dbReference>
<keyword evidence="3 8" id="KW-0808">Transferase</keyword>
<dbReference type="EMBL" id="KZ514511">
    <property type="protein sequence ID" value="PKU30528.1"/>
    <property type="molecule type" value="Genomic_DNA"/>
</dbReference>
<dbReference type="InterPro" id="IPR046341">
    <property type="entry name" value="SET_dom_sf"/>
</dbReference>
<dbReference type="Proteomes" id="UP000233556">
    <property type="component" value="Unassembled WGS sequence"/>
</dbReference>
<evidence type="ECO:0000259" key="7">
    <source>
        <dbReference type="PROSITE" id="PS51215"/>
    </source>
</evidence>
<evidence type="ECO:0000256" key="2">
    <source>
        <dbReference type="ARBA" id="ARBA00022603"/>
    </source>
</evidence>
<dbReference type="PROSITE" id="PS50280">
    <property type="entry name" value="SET"/>
    <property type="match status" value="1"/>
</dbReference>
<dbReference type="PROSITE" id="PS51215">
    <property type="entry name" value="AWS"/>
    <property type="match status" value="1"/>
</dbReference>
<dbReference type="SMART" id="SM00570">
    <property type="entry name" value="AWS"/>
    <property type="match status" value="1"/>
</dbReference>
<dbReference type="GO" id="GO:0042800">
    <property type="term" value="F:histone H3K4 methyltransferase activity"/>
    <property type="evidence" value="ECO:0007669"/>
    <property type="project" value="TreeGrafter"/>
</dbReference>
<dbReference type="GO" id="GO:0005654">
    <property type="term" value="C:nucleoplasm"/>
    <property type="evidence" value="ECO:0007669"/>
    <property type="project" value="TreeGrafter"/>
</dbReference>
<sequence>MRLLGFDGARDSVTEAGDVYVDVKPLSGYEATTCNCKKPDDDNGKGCVEDCLNRMIFAECSPNTCPCGEQCCNQRIQRHEWVQCLERFRAEEKGWGIRTKEPLKAGQFIIEYLGEVVSEQEFRNRMIEQYHNHSDHYCLNLDSGMVIDSYRMGNEARFINHSCNPNCEMQKWNFVLKHHVFLVRNWEKIRQKQEEVKHVSDNIHSTSLYNRWNGICRDDGNIKSGEANTDSSGCPLEHLRDIPVERLSSLCV</sequence>
<dbReference type="OrthoDB" id="79252at2759"/>
<dbReference type="GO" id="GO:0006355">
    <property type="term" value="P:regulation of DNA-templated transcription"/>
    <property type="evidence" value="ECO:0007669"/>
    <property type="project" value="TreeGrafter"/>
</dbReference>
<dbReference type="PANTHER" id="PTHR46147">
    <property type="entry name" value="HISTONE-LYSINE N-METHYLTRANSFERASE ASH1"/>
    <property type="match status" value="1"/>
</dbReference>
<feature type="domain" description="AWS" evidence="7">
    <location>
        <begin position="29"/>
        <end position="80"/>
    </location>
</feature>
<feature type="domain" description="SET" evidence="6">
    <location>
        <begin position="83"/>
        <end position="200"/>
    </location>
</feature>
<protein>
    <submittedName>
        <fullName evidence="8">Histone-lysine n-methyltransferase ash1l isoform x2</fullName>
    </submittedName>
</protein>
<evidence type="ECO:0000256" key="4">
    <source>
        <dbReference type="ARBA" id="ARBA00022691"/>
    </source>
</evidence>
<organism evidence="8 9">
    <name type="scientific">Limosa lapponica baueri</name>
    <dbReference type="NCBI Taxonomy" id="1758121"/>
    <lineage>
        <taxon>Eukaryota</taxon>
        <taxon>Metazoa</taxon>
        <taxon>Chordata</taxon>
        <taxon>Craniata</taxon>
        <taxon>Vertebrata</taxon>
        <taxon>Euteleostomi</taxon>
        <taxon>Archelosauria</taxon>
        <taxon>Archosauria</taxon>
        <taxon>Dinosauria</taxon>
        <taxon>Saurischia</taxon>
        <taxon>Theropoda</taxon>
        <taxon>Coelurosauria</taxon>
        <taxon>Aves</taxon>
        <taxon>Neognathae</taxon>
        <taxon>Neoaves</taxon>
        <taxon>Charadriiformes</taxon>
        <taxon>Scolopacidae</taxon>
        <taxon>Limosa</taxon>
    </lineage>
</organism>
<keyword evidence="2 8" id="KW-0489">Methyltransferase</keyword>
<evidence type="ECO:0000256" key="1">
    <source>
        <dbReference type="ARBA" id="ARBA00004123"/>
    </source>
</evidence>
<name>A0A2I0T9R4_LIMLA</name>
<reference evidence="9" key="2">
    <citation type="submission" date="2017-12" db="EMBL/GenBank/DDBJ databases">
        <title>Genome sequence of the Bar-tailed Godwit (Limosa lapponica baueri).</title>
        <authorList>
            <person name="Lima N.C.B."/>
            <person name="Parody-Merino A.M."/>
            <person name="Battley P.F."/>
            <person name="Fidler A.E."/>
            <person name="Prosdocimi F."/>
        </authorList>
    </citation>
    <scope>NUCLEOTIDE SEQUENCE [LARGE SCALE GENOMIC DNA]</scope>
</reference>
<proteinExistence type="predicted"/>
<dbReference type="PANTHER" id="PTHR46147:SF1">
    <property type="entry name" value="HISTONE-LYSINE N-METHYLTRANSFERASE ASH1L"/>
    <property type="match status" value="1"/>
</dbReference>
<dbReference type="SUPFAM" id="SSF82199">
    <property type="entry name" value="SET domain"/>
    <property type="match status" value="1"/>
</dbReference>